<gene>
    <name evidence="2" type="ORF">A2625_07570</name>
</gene>
<dbReference type="PANTHER" id="PTHR22916:SF3">
    <property type="entry name" value="UDP-GLCNAC:BETAGAL BETA-1,3-N-ACETYLGLUCOSAMINYLTRANSFERASE-LIKE PROTEIN 1"/>
    <property type="match status" value="1"/>
</dbReference>
<dbReference type="InterPro" id="IPR001173">
    <property type="entry name" value="Glyco_trans_2-like"/>
</dbReference>
<reference evidence="2 3" key="1">
    <citation type="journal article" date="2016" name="Nat. Commun.">
        <title>Thousands of microbial genomes shed light on interconnected biogeochemical processes in an aquifer system.</title>
        <authorList>
            <person name="Anantharaman K."/>
            <person name="Brown C.T."/>
            <person name="Hug L.A."/>
            <person name="Sharon I."/>
            <person name="Castelle C.J."/>
            <person name="Probst A.J."/>
            <person name="Thomas B.C."/>
            <person name="Singh A."/>
            <person name="Wilkins M.J."/>
            <person name="Karaoz U."/>
            <person name="Brodie E.L."/>
            <person name="Williams K.H."/>
            <person name="Hubbard S.S."/>
            <person name="Banfield J.F."/>
        </authorList>
    </citation>
    <scope>NUCLEOTIDE SEQUENCE [LARGE SCALE GENOMIC DNA]</scope>
</reference>
<feature type="domain" description="Glycosyltransferase 2-like" evidence="1">
    <location>
        <begin position="7"/>
        <end position="153"/>
    </location>
</feature>
<dbReference type="Proteomes" id="UP000178724">
    <property type="component" value="Unassembled WGS sequence"/>
</dbReference>
<dbReference type="Gene3D" id="3.90.550.10">
    <property type="entry name" value="Spore Coat Polysaccharide Biosynthesis Protein SpsA, Chain A"/>
    <property type="match status" value="1"/>
</dbReference>
<dbReference type="EMBL" id="METM01000003">
    <property type="protein sequence ID" value="OGB90881.1"/>
    <property type="molecule type" value="Genomic_DNA"/>
</dbReference>
<dbReference type="Pfam" id="PF00535">
    <property type="entry name" value="Glycos_transf_2"/>
    <property type="match status" value="1"/>
</dbReference>
<comment type="caution">
    <text evidence="2">The sequence shown here is derived from an EMBL/GenBank/DDBJ whole genome shotgun (WGS) entry which is preliminary data.</text>
</comment>
<dbReference type="PANTHER" id="PTHR22916">
    <property type="entry name" value="GLYCOSYLTRANSFERASE"/>
    <property type="match status" value="1"/>
</dbReference>
<evidence type="ECO:0000313" key="2">
    <source>
        <dbReference type="EMBL" id="OGB90881.1"/>
    </source>
</evidence>
<evidence type="ECO:0000313" key="3">
    <source>
        <dbReference type="Proteomes" id="UP000178724"/>
    </source>
</evidence>
<dbReference type="InterPro" id="IPR029044">
    <property type="entry name" value="Nucleotide-diphossugar_trans"/>
</dbReference>
<name>A0A1F4Q4K6_UNCSA</name>
<dbReference type="SUPFAM" id="SSF53448">
    <property type="entry name" value="Nucleotide-diphospho-sugar transferases"/>
    <property type="match status" value="1"/>
</dbReference>
<sequence length="183" mass="20306">MISPKVSVILPAFNSAGLIKDTIETVINQTLSDFELIIVDDGSTDDTFTTAHSIKDPRIKYLQKNIGGPASARNLGLKVARGEYIAYCDGDDRFDKDHLMILADYLDKHVDIDLVYSKGIIVGEEGKRLGTWPEQGGVIKENLRQRMRWGLRYRCTAVIVLKKQGTGMNTLTCVVQAKTGISF</sequence>
<dbReference type="AlphaFoldDB" id="A0A1F4Q4K6"/>
<dbReference type="GO" id="GO:0016758">
    <property type="term" value="F:hexosyltransferase activity"/>
    <property type="evidence" value="ECO:0007669"/>
    <property type="project" value="UniProtKB-ARBA"/>
</dbReference>
<dbReference type="CDD" id="cd00761">
    <property type="entry name" value="Glyco_tranf_GTA_type"/>
    <property type="match status" value="1"/>
</dbReference>
<evidence type="ECO:0000259" key="1">
    <source>
        <dbReference type="Pfam" id="PF00535"/>
    </source>
</evidence>
<accession>A0A1F4Q4K6</accession>
<organism evidence="2 3">
    <name type="scientific">candidate division WOR-1 bacterium RIFCSPHIGHO2_01_FULL_53_15</name>
    <dbReference type="NCBI Taxonomy" id="1802564"/>
    <lineage>
        <taxon>Bacteria</taxon>
        <taxon>Bacillati</taxon>
        <taxon>Saganbacteria</taxon>
    </lineage>
</organism>
<proteinExistence type="predicted"/>
<protein>
    <recommendedName>
        <fullName evidence="1">Glycosyltransferase 2-like domain-containing protein</fullName>
    </recommendedName>
</protein>